<proteinExistence type="predicted"/>
<comment type="caution">
    <text evidence="3">The sequence shown here is derived from an EMBL/GenBank/DDBJ whole genome shotgun (WGS) entry which is preliminary data.</text>
</comment>
<gene>
    <name evidence="3" type="ORF">ACFQ38_02510</name>
</gene>
<name>A0ABW3TUD7_9BACL</name>
<keyword evidence="2" id="KW-0472">Membrane</keyword>
<keyword evidence="2" id="KW-1133">Transmembrane helix</keyword>
<reference evidence="4" key="1">
    <citation type="journal article" date="2019" name="Int. J. Syst. Evol. Microbiol.">
        <title>The Global Catalogue of Microorganisms (GCM) 10K type strain sequencing project: providing services to taxonomists for standard genome sequencing and annotation.</title>
        <authorList>
            <consortium name="The Broad Institute Genomics Platform"/>
            <consortium name="The Broad Institute Genome Sequencing Center for Infectious Disease"/>
            <person name="Wu L."/>
            <person name="Ma J."/>
        </authorList>
    </citation>
    <scope>NUCLEOTIDE SEQUENCE [LARGE SCALE GENOMIC DNA]</scope>
    <source>
        <strain evidence="4">CCUG 53915</strain>
    </source>
</reference>
<sequence length="226" mass="24158">MNFRKKYSKMTVLMAMLHGVIIGIAAVAVVGTVLVFSSGKEDETASMQKEIPKADDSAGHVETPTSGPPPVDSENPAESIRLFAKQHGVFSTAESASAFVAEDPTLSKAAVIQAEGQYFVWSAVGLTEDEIEVSEYEGTFRKPFVADTSACTATGAGKLKAALAETDISQIKNLASSIGEGDEDKKIAAFKEHLLAVTAFSTDLRIVRLQLLSHYSHTDNCAKIKF</sequence>
<evidence type="ECO:0000256" key="1">
    <source>
        <dbReference type="SAM" id="MobiDB-lite"/>
    </source>
</evidence>
<dbReference type="Proteomes" id="UP001597231">
    <property type="component" value="Unassembled WGS sequence"/>
</dbReference>
<keyword evidence="4" id="KW-1185">Reference proteome</keyword>
<feature type="transmembrane region" description="Helical" evidence="2">
    <location>
        <begin position="12"/>
        <end position="36"/>
    </location>
</feature>
<dbReference type="RefSeq" id="WP_336824453.1">
    <property type="nucleotide sequence ID" value="NZ_JBHTLT010000014.1"/>
</dbReference>
<feature type="compositionally biased region" description="Basic and acidic residues" evidence="1">
    <location>
        <begin position="50"/>
        <end position="59"/>
    </location>
</feature>
<evidence type="ECO:0000313" key="3">
    <source>
        <dbReference type="EMBL" id="MFD1204002.1"/>
    </source>
</evidence>
<keyword evidence="2" id="KW-0812">Transmembrane</keyword>
<evidence type="ECO:0000256" key="2">
    <source>
        <dbReference type="SAM" id="Phobius"/>
    </source>
</evidence>
<protein>
    <submittedName>
        <fullName evidence="3">ABC transporter permease</fullName>
    </submittedName>
</protein>
<accession>A0ABW3TUD7</accession>
<organism evidence="3 4">
    <name type="scientific">Sporosarcina contaminans</name>
    <dbReference type="NCBI Taxonomy" id="633403"/>
    <lineage>
        <taxon>Bacteria</taxon>
        <taxon>Bacillati</taxon>
        <taxon>Bacillota</taxon>
        <taxon>Bacilli</taxon>
        <taxon>Bacillales</taxon>
        <taxon>Caryophanaceae</taxon>
        <taxon>Sporosarcina</taxon>
    </lineage>
</organism>
<dbReference type="EMBL" id="JBHTLT010000014">
    <property type="protein sequence ID" value="MFD1204002.1"/>
    <property type="molecule type" value="Genomic_DNA"/>
</dbReference>
<feature type="region of interest" description="Disordered" evidence="1">
    <location>
        <begin position="45"/>
        <end position="76"/>
    </location>
</feature>
<evidence type="ECO:0000313" key="4">
    <source>
        <dbReference type="Proteomes" id="UP001597231"/>
    </source>
</evidence>